<organism evidence="7 8">
    <name type="scientific">Petrolisthes manimaculis</name>
    <dbReference type="NCBI Taxonomy" id="1843537"/>
    <lineage>
        <taxon>Eukaryota</taxon>
        <taxon>Metazoa</taxon>
        <taxon>Ecdysozoa</taxon>
        <taxon>Arthropoda</taxon>
        <taxon>Crustacea</taxon>
        <taxon>Multicrustacea</taxon>
        <taxon>Malacostraca</taxon>
        <taxon>Eumalacostraca</taxon>
        <taxon>Eucarida</taxon>
        <taxon>Decapoda</taxon>
        <taxon>Pleocyemata</taxon>
        <taxon>Anomura</taxon>
        <taxon>Galatheoidea</taxon>
        <taxon>Porcellanidae</taxon>
        <taxon>Petrolisthes</taxon>
    </lineage>
</organism>
<feature type="compositionally biased region" description="Basic residues" evidence="4">
    <location>
        <begin position="1"/>
        <end position="16"/>
    </location>
</feature>
<reference evidence="7" key="1">
    <citation type="submission" date="2023-11" db="EMBL/GenBank/DDBJ databases">
        <title>Genome assemblies of two species of porcelain crab, Petrolisthes cinctipes and Petrolisthes manimaculis (Anomura: Porcellanidae).</title>
        <authorList>
            <person name="Angst P."/>
        </authorList>
    </citation>
    <scope>NUCLEOTIDE SEQUENCE</scope>
    <source>
        <strain evidence="7">PB745_02</strain>
        <tissue evidence="7">Gill</tissue>
    </source>
</reference>
<dbReference type="InterPro" id="IPR053939">
    <property type="entry name" value="UTP25_C"/>
</dbReference>
<evidence type="ECO:0008006" key="9">
    <source>
        <dbReference type="Google" id="ProtNLM"/>
    </source>
</evidence>
<evidence type="ECO:0000256" key="3">
    <source>
        <dbReference type="ARBA" id="ARBA00023242"/>
    </source>
</evidence>
<dbReference type="PANTHER" id="PTHR12933:SF0">
    <property type="entry name" value="U3 SMALL NUCLEOLAR RNA-ASSOCIATED PROTEIN 25 HOMOLOG"/>
    <property type="match status" value="1"/>
</dbReference>
<feature type="compositionally biased region" description="Acidic residues" evidence="4">
    <location>
        <begin position="113"/>
        <end position="191"/>
    </location>
</feature>
<dbReference type="Pfam" id="PF22916">
    <property type="entry name" value="UTP25_NTPase-like"/>
    <property type="match status" value="1"/>
</dbReference>
<comment type="caution">
    <text evidence="7">The sequence shown here is derived from an EMBL/GenBank/DDBJ whole genome shotgun (WGS) entry which is preliminary data.</text>
</comment>
<dbReference type="PANTHER" id="PTHR12933">
    <property type="entry name" value="ORF PROTEIN-RELATED"/>
    <property type="match status" value="1"/>
</dbReference>
<dbReference type="EMBL" id="JAWZYT010002578">
    <property type="protein sequence ID" value="KAK4303472.1"/>
    <property type="molecule type" value="Genomic_DNA"/>
</dbReference>
<gene>
    <name evidence="7" type="ORF">Pmani_024519</name>
</gene>
<feature type="region of interest" description="Disordered" evidence="4">
    <location>
        <begin position="1"/>
        <end position="259"/>
    </location>
</feature>
<feature type="compositionally biased region" description="Basic and acidic residues" evidence="4">
    <location>
        <begin position="250"/>
        <end position="259"/>
    </location>
</feature>
<dbReference type="InterPro" id="IPR053940">
    <property type="entry name" value="UTP25_NTPase-like"/>
</dbReference>
<dbReference type="Proteomes" id="UP001292094">
    <property type="component" value="Unassembled WGS sequence"/>
</dbReference>
<dbReference type="GO" id="GO:0034511">
    <property type="term" value="F:U3 snoRNA binding"/>
    <property type="evidence" value="ECO:0007669"/>
    <property type="project" value="InterPro"/>
</dbReference>
<evidence type="ECO:0000256" key="4">
    <source>
        <dbReference type="SAM" id="MobiDB-lite"/>
    </source>
</evidence>
<feature type="compositionally biased region" description="Acidic residues" evidence="4">
    <location>
        <begin position="227"/>
        <end position="244"/>
    </location>
</feature>
<name>A0AAE1PA64_9EUCA</name>
<accession>A0AAE1PA64</accession>
<keyword evidence="8" id="KW-1185">Reference proteome</keyword>
<evidence type="ECO:0000256" key="2">
    <source>
        <dbReference type="ARBA" id="ARBA00009223"/>
    </source>
</evidence>
<keyword evidence="3" id="KW-0539">Nucleus</keyword>
<dbReference type="GO" id="GO:0032040">
    <property type="term" value="C:small-subunit processome"/>
    <property type="evidence" value="ECO:0007669"/>
    <property type="project" value="TreeGrafter"/>
</dbReference>
<feature type="compositionally biased region" description="Basic and acidic residues" evidence="4">
    <location>
        <begin position="30"/>
        <end position="68"/>
    </location>
</feature>
<dbReference type="AlphaFoldDB" id="A0AAE1PA64"/>
<dbReference type="GO" id="GO:0019843">
    <property type="term" value="F:rRNA binding"/>
    <property type="evidence" value="ECO:0007669"/>
    <property type="project" value="TreeGrafter"/>
</dbReference>
<evidence type="ECO:0000256" key="1">
    <source>
        <dbReference type="ARBA" id="ARBA00004604"/>
    </source>
</evidence>
<feature type="domain" description="UTP25 NTP hydrolase-like" evidence="6">
    <location>
        <begin position="374"/>
        <end position="646"/>
    </location>
</feature>
<evidence type="ECO:0000313" key="7">
    <source>
        <dbReference type="EMBL" id="KAK4303472.1"/>
    </source>
</evidence>
<dbReference type="GO" id="GO:0000462">
    <property type="term" value="P:maturation of SSU-rRNA from tricistronic rRNA transcript (SSU-rRNA, 5.8S rRNA, LSU-rRNA)"/>
    <property type="evidence" value="ECO:0007669"/>
    <property type="project" value="TreeGrafter"/>
</dbReference>
<evidence type="ECO:0000259" key="5">
    <source>
        <dbReference type="Pfam" id="PF06862"/>
    </source>
</evidence>
<feature type="compositionally biased region" description="Acidic residues" evidence="4">
    <location>
        <begin position="198"/>
        <end position="219"/>
    </location>
</feature>
<evidence type="ECO:0000259" key="6">
    <source>
        <dbReference type="Pfam" id="PF22916"/>
    </source>
</evidence>
<proteinExistence type="inferred from homology"/>
<protein>
    <recommendedName>
        <fullName evidence="9">Digestive organ expansion factor homolog</fullName>
    </recommendedName>
</protein>
<dbReference type="Pfam" id="PF06862">
    <property type="entry name" value="Utp25_C"/>
    <property type="match status" value="1"/>
</dbReference>
<dbReference type="InterPro" id="IPR010678">
    <property type="entry name" value="UTP25"/>
</dbReference>
<sequence length="852" mass="97360">MARGRGGRRGGGHRGFNRGNSYAPTNNRTKNKDFTKRKQYEEFGEAHPIEEREPRIKRMKVEDTRQEDVDSDDVESDKSDASVSEDEQGDADVVSKLLATFDTQVVNGKAVDSDEDDDDDEDDEEDDEEDDDDKEDASDNNEVDDGEEENEEVEEEENEIDDDDVPLLDDSSDEGDSEDESDGEEVEEEEVEKAKEGIDDDEEDGDNTNETVDEVAESSENERDEGGEVEDDKDADEDDDDDDKDISPSGKEDQFVQHYERNLDESMAEQVKDSEKWTSNFQKWPTLGRMRVSVPKVEKKPTKLLLLQDEEEDAPLPTIGVIPQPPEKEYHLDDYHVREVLQRNLPLANVNGDSTCPTSLTKRQKELFSVLSSYNDLYYPEATHSHWEEVQKVYAVHILNHVLKTRKRVSNHNAKWTKAQADKKQTSELIFRDQGYTRPTVLVLLPFKHSAYRLVETLVTLMFGDQTPNVVNLKRFRSDYGPKNKSKTESQTGKLGRPDDFQAIFDGDSNEDFKIGLKITKSSMKLYAEFYQSDILLASPLALRYIMSTSFSIDAESDFLSSLEILVLDQADIFLMQNWEHVLVLGEGVNQVPRNLQKLGTDLSRVRLWALNGHMPLYRQTIMFGSILSDHNRAFVSKCRNFAGRIEVLNMVENGIAGEVVVPAEMVITRIPGTRDPDARFRHFTQEILPRLRSGPPQPGTMVYVPDYCDYVRLLRYLKEDRGISVATINEYMIGEQGKVAKSRSLFYDQRRHLMLFTERFHFYRRYRIKGVRHVIFYDLPTYPHFFSEICNLMGEGNQNPKLKRGVNLKNSTVSLLVQRSDLTKLVGILGSSHAAQIIRATKPVHICTLGQ</sequence>
<comment type="subcellular location">
    <subcellularLocation>
        <location evidence="1">Nucleus</location>
        <location evidence="1">Nucleolus</location>
    </subcellularLocation>
</comment>
<feature type="domain" description="UTP25 C-terminal" evidence="5">
    <location>
        <begin position="675"/>
        <end position="846"/>
    </location>
</feature>
<evidence type="ECO:0000313" key="8">
    <source>
        <dbReference type="Proteomes" id="UP001292094"/>
    </source>
</evidence>
<comment type="similarity">
    <text evidence="2">Belongs to the UTP25 family.</text>
</comment>